<reference evidence="1 2" key="1">
    <citation type="journal article" date="2022" name="G3 (Bethesda)">
        <title>Enemy or ally: a genomic approach to elucidate the lifestyle of Phyllosticta citrichinaensis.</title>
        <authorList>
            <person name="Buijs V.A."/>
            <person name="Groenewald J.Z."/>
            <person name="Haridas S."/>
            <person name="LaButti K.M."/>
            <person name="Lipzen A."/>
            <person name="Martin F.M."/>
            <person name="Barry K."/>
            <person name="Grigoriev I.V."/>
            <person name="Crous P.W."/>
            <person name="Seidl M.F."/>
        </authorList>
    </citation>
    <scope>NUCLEOTIDE SEQUENCE [LARGE SCALE GENOMIC DNA]</scope>
    <source>
        <strain evidence="1 2">CBS 129764</strain>
    </source>
</reference>
<gene>
    <name evidence="1" type="ORF">IWX90DRAFT_443593</name>
</gene>
<protein>
    <submittedName>
        <fullName evidence="1">Uncharacterized protein</fullName>
    </submittedName>
</protein>
<accession>A0ABR1XH22</accession>
<proteinExistence type="predicted"/>
<dbReference type="Proteomes" id="UP001456524">
    <property type="component" value="Unassembled WGS sequence"/>
</dbReference>
<sequence>MNWISPRDFSKVYADFRSRTVQGTGQWFLELEQFTLWKEKRTQYLWVSGKGMSIDTTSDTNGPRYTLDGAGKSFLSSTGIAEIGNRADCQVTYLYLLYKTLRSRTCSGMLQLNSLAS</sequence>
<keyword evidence="2" id="KW-1185">Reference proteome</keyword>
<comment type="caution">
    <text evidence="1">The sequence shown here is derived from an EMBL/GenBank/DDBJ whole genome shotgun (WGS) entry which is preliminary data.</text>
</comment>
<name>A0ABR1XH22_9PEZI</name>
<dbReference type="EMBL" id="JBBWUH010000011">
    <property type="protein sequence ID" value="KAK8154559.1"/>
    <property type="molecule type" value="Genomic_DNA"/>
</dbReference>
<organism evidence="1 2">
    <name type="scientific">Phyllosticta citrichinensis</name>
    <dbReference type="NCBI Taxonomy" id="1130410"/>
    <lineage>
        <taxon>Eukaryota</taxon>
        <taxon>Fungi</taxon>
        <taxon>Dikarya</taxon>
        <taxon>Ascomycota</taxon>
        <taxon>Pezizomycotina</taxon>
        <taxon>Dothideomycetes</taxon>
        <taxon>Dothideomycetes incertae sedis</taxon>
        <taxon>Botryosphaeriales</taxon>
        <taxon>Phyllostictaceae</taxon>
        <taxon>Phyllosticta</taxon>
    </lineage>
</organism>
<evidence type="ECO:0000313" key="1">
    <source>
        <dbReference type="EMBL" id="KAK8154559.1"/>
    </source>
</evidence>
<evidence type="ECO:0000313" key="2">
    <source>
        <dbReference type="Proteomes" id="UP001456524"/>
    </source>
</evidence>